<dbReference type="SUPFAM" id="SSF49354">
    <property type="entry name" value="PapD-like"/>
    <property type="match status" value="1"/>
</dbReference>
<proteinExistence type="inferred from homology"/>
<dbReference type="GO" id="GO:0030288">
    <property type="term" value="C:outer membrane-bounded periplasmic space"/>
    <property type="evidence" value="ECO:0007669"/>
    <property type="project" value="InterPro"/>
</dbReference>
<keyword evidence="5 6" id="KW-0143">Chaperone</keyword>
<sequence length="314" mass="33561">MCNDVRRGTAIVALRLRWAWCKRQVGRHIACTALCVAAVAGGPIALAVAGVTPEVSRIVFAADGAEQSVQLYNLNAYPVLVQAWIDGGDILSVPQSSSAPVVALPPIFRMAPHDQTSLRLINAGEPLPTDRESLLWLNLYEIPSTPKDWVHDRQTVTVTMRTQIKLFVRPAGLADPGVSRLRKLVLSLATARRGLVLTIDNPTPYYATIGAVQVTLGDTAKQAVPDMIAPFSRTTVAFDAWYASPGAAARVTFTLIGDDGNPDADTRTVRVGACPGGVACDSGRASDAVQVLSPPIRTQRERQPTDSCTSAQID</sequence>
<dbReference type="Proteomes" id="UP000000662">
    <property type="component" value="Chromosome 1"/>
</dbReference>
<reference evidence="9" key="1">
    <citation type="submission" date="2009-01" db="EMBL/GenBank/DDBJ databases">
        <title>Complete sequence of Chromosome 1 of Burkholderia cepacia AMMD.</title>
        <authorList>
            <consortium name="US DOE Joint Genome Institute"/>
            <person name="Copeland A."/>
            <person name="Lucas S."/>
            <person name="Lapidus A."/>
            <person name="Barry K."/>
            <person name="Detter J.C."/>
            <person name="Glavina del Rio T."/>
            <person name="Hammon N."/>
            <person name="Israni S."/>
            <person name="Pitluck S."/>
            <person name="Bruce D."/>
            <person name="Chain P."/>
            <person name="Malfatti S."/>
            <person name="Shin M."/>
            <person name="Vergez L."/>
            <person name="Schmutz J."/>
            <person name="Larimer F."/>
            <person name="Land M."/>
            <person name="Hauser L."/>
            <person name="Kyrpides N."/>
            <person name="Kim E."/>
            <person name="Parke J."/>
            <person name="Coenye T."/>
            <person name="Konstantinidis K."/>
            <person name="Ramette A."/>
            <person name="Tiedje J."/>
            <person name="Richardson P."/>
        </authorList>
    </citation>
    <scope>NUCLEOTIDE SEQUENCE [LARGE SCALE GENOMIC DNA]</scope>
    <source>
        <strain evidence="9">AMMD</strain>
    </source>
</reference>
<dbReference type="GO" id="GO:0071555">
    <property type="term" value="P:cell wall organization"/>
    <property type="evidence" value="ECO:0007669"/>
    <property type="project" value="InterPro"/>
</dbReference>
<dbReference type="InterPro" id="IPR016148">
    <property type="entry name" value="Pili_assmbl_chaperone_C"/>
</dbReference>
<dbReference type="PANTHER" id="PTHR30251:SF7">
    <property type="entry name" value="FIMBRIAE CHAPARONE"/>
    <property type="match status" value="1"/>
</dbReference>
<evidence type="ECO:0000256" key="5">
    <source>
        <dbReference type="ARBA" id="ARBA00023186"/>
    </source>
</evidence>
<feature type="domain" description="Pili assembly chaperone N-terminal" evidence="7">
    <location>
        <begin position="50"/>
        <end position="173"/>
    </location>
</feature>
<evidence type="ECO:0000259" key="8">
    <source>
        <dbReference type="Pfam" id="PF02753"/>
    </source>
</evidence>
<gene>
    <name evidence="9" type="ordered locus">Bamb_2829</name>
</gene>
<feature type="domain" description="Pili assembly chaperone C-terminal" evidence="8">
    <location>
        <begin position="199"/>
        <end position="262"/>
    </location>
</feature>
<comment type="subcellular location">
    <subcellularLocation>
        <location evidence="1 6">Periplasm</location>
    </subcellularLocation>
</comment>
<dbReference type="SUPFAM" id="SSF49584">
    <property type="entry name" value="Periplasmic chaperone C-domain"/>
    <property type="match status" value="1"/>
</dbReference>
<keyword evidence="10" id="KW-1185">Reference proteome</keyword>
<dbReference type="InterPro" id="IPR001829">
    <property type="entry name" value="Pili_assmbl_chaperone_bac"/>
</dbReference>
<dbReference type="RefSeq" id="WP_011657943.1">
    <property type="nucleotide sequence ID" value="NC_008390.1"/>
</dbReference>
<dbReference type="Pfam" id="PF00345">
    <property type="entry name" value="PapD_N"/>
    <property type="match status" value="1"/>
</dbReference>
<comment type="similarity">
    <text evidence="2 6">Belongs to the periplasmic pilus chaperone family.</text>
</comment>
<accession>Q0BBT8</accession>
<dbReference type="Pfam" id="PF02753">
    <property type="entry name" value="PapD_C"/>
    <property type="match status" value="1"/>
</dbReference>
<dbReference type="Gene3D" id="2.60.40.10">
    <property type="entry name" value="Immunoglobulins"/>
    <property type="match status" value="2"/>
</dbReference>
<evidence type="ECO:0000256" key="6">
    <source>
        <dbReference type="RuleBase" id="RU003918"/>
    </source>
</evidence>
<dbReference type="InterPro" id="IPR036316">
    <property type="entry name" value="Pili_assmbl_chap_C_dom_sf"/>
</dbReference>
<dbReference type="AlphaFoldDB" id="Q0BBT8"/>
<dbReference type="eggNOG" id="COG3121">
    <property type="taxonomic scope" value="Bacteria"/>
</dbReference>
<name>Q0BBT8_BURCM</name>
<evidence type="ECO:0000256" key="2">
    <source>
        <dbReference type="ARBA" id="ARBA00007399"/>
    </source>
</evidence>
<dbReference type="InterPro" id="IPR050643">
    <property type="entry name" value="Periplasmic_pilus_chap"/>
</dbReference>
<dbReference type="GeneID" id="93084970"/>
<keyword evidence="3" id="KW-0732">Signal</keyword>
<evidence type="ECO:0000256" key="3">
    <source>
        <dbReference type="ARBA" id="ARBA00022729"/>
    </source>
</evidence>
<evidence type="ECO:0000256" key="4">
    <source>
        <dbReference type="ARBA" id="ARBA00022764"/>
    </source>
</evidence>
<dbReference type="PRINTS" id="PR00969">
    <property type="entry name" value="CHAPERONPILI"/>
</dbReference>
<organism evidence="9 10">
    <name type="scientific">Burkholderia ambifaria (strain ATCC BAA-244 / DSM 16087 / CCUG 44356 / LMG 19182 / AMMD)</name>
    <name type="common">Burkholderia cepacia (strain AMMD)</name>
    <dbReference type="NCBI Taxonomy" id="339670"/>
    <lineage>
        <taxon>Bacteria</taxon>
        <taxon>Pseudomonadati</taxon>
        <taxon>Pseudomonadota</taxon>
        <taxon>Betaproteobacteria</taxon>
        <taxon>Burkholderiales</taxon>
        <taxon>Burkholderiaceae</taxon>
        <taxon>Burkholderia</taxon>
        <taxon>Burkholderia cepacia complex</taxon>
    </lineage>
</organism>
<dbReference type="InterPro" id="IPR016147">
    <property type="entry name" value="Pili_assmbl_chaperone_N"/>
</dbReference>
<evidence type="ECO:0000313" key="9">
    <source>
        <dbReference type="EMBL" id="ABI88385.1"/>
    </source>
</evidence>
<dbReference type="PROSITE" id="PS00635">
    <property type="entry name" value="PILI_CHAPERONE"/>
    <property type="match status" value="1"/>
</dbReference>
<keyword evidence="4" id="KW-0574">Periplasm</keyword>
<evidence type="ECO:0000256" key="1">
    <source>
        <dbReference type="ARBA" id="ARBA00004418"/>
    </source>
</evidence>
<dbReference type="PANTHER" id="PTHR30251">
    <property type="entry name" value="PILUS ASSEMBLY CHAPERONE"/>
    <property type="match status" value="1"/>
</dbReference>
<dbReference type="PATRIC" id="fig|339670.21.peg.2059"/>
<dbReference type="InterPro" id="IPR018046">
    <property type="entry name" value="Pili_assmbl_chaperone_CS"/>
</dbReference>
<dbReference type="EMBL" id="CP000440">
    <property type="protein sequence ID" value="ABI88385.1"/>
    <property type="molecule type" value="Genomic_DNA"/>
</dbReference>
<dbReference type="KEGG" id="bam:Bamb_2829"/>
<dbReference type="InterPro" id="IPR008962">
    <property type="entry name" value="PapD-like_sf"/>
</dbReference>
<evidence type="ECO:0000313" key="10">
    <source>
        <dbReference type="Proteomes" id="UP000000662"/>
    </source>
</evidence>
<evidence type="ECO:0000259" key="7">
    <source>
        <dbReference type="Pfam" id="PF00345"/>
    </source>
</evidence>
<protein>
    <submittedName>
        <fullName evidence="9">Pili assembly chaperone</fullName>
    </submittedName>
</protein>
<dbReference type="InterPro" id="IPR013783">
    <property type="entry name" value="Ig-like_fold"/>
</dbReference>